<accession>A0AAD5RVH1</accession>
<sequence>MARRDDLDAVNSVLGGGVTSALRAKEKSKRGRRYDTVYDEPTTFQAVQMRWPRTMPEGLTSTDASFNHGVVRRSAQVPNNNKDVKAKEHSKRQSS</sequence>
<name>A0AAD5RVH1_9PEZI</name>
<feature type="region of interest" description="Disordered" evidence="1">
    <location>
        <begin position="56"/>
        <end position="95"/>
    </location>
</feature>
<comment type="caution">
    <text evidence="2">The sequence shown here is derived from an EMBL/GenBank/DDBJ whole genome shotgun (WGS) entry which is preliminary data.</text>
</comment>
<dbReference type="Proteomes" id="UP001201980">
    <property type="component" value="Unassembled WGS sequence"/>
</dbReference>
<dbReference type="EMBL" id="JAKWBI020000049">
    <property type="protein sequence ID" value="KAJ2904593.1"/>
    <property type="molecule type" value="Genomic_DNA"/>
</dbReference>
<keyword evidence="3" id="KW-1185">Reference proteome</keyword>
<proteinExistence type="predicted"/>
<evidence type="ECO:0000256" key="1">
    <source>
        <dbReference type="SAM" id="MobiDB-lite"/>
    </source>
</evidence>
<evidence type="ECO:0000313" key="3">
    <source>
        <dbReference type="Proteomes" id="UP001201980"/>
    </source>
</evidence>
<organism evidence="2 3">
    <name type="scientific">Zalerion maritima</name>
    <dbReference type="NCBI Taxonomy" id="339359"/>
    <lineage>
        <taxon>Eukaryota</taxon>
        <taxon>Fungi</taxon>
        <taxon>Dikarya</taxon>
        <taxon>Ascomycota</taxon>
        <taxon>Pezizomycotina</taxon>
        <taxon>Sordariomycetes</taxon>
        <taxon>Lulworthiomycetidae</taxon>
        <taxon>Lulworthiales</taxon>
        <taxon>Lulworthiaceae</taxon>
        <taxon>Zalerion</taxon>
    </lineage>
</organism>
<protein>
    <submittedName>
        <fullName evidence="2">Uncharacterized protein</fullName>
    </submittedName>
</protein>
<dbReference type="AlphaFoldDB" id="A0AAD5RVH1"/>
<gene>
    <name evidence="2" type="ORF">MKZ38_007572</name>
</gene>
<reference evidence="2" key="1">
    <citation type="submission" date="2022-07" db="EMBL/GenBank/DDBJ databases">
        <title>Draft genome sequence of Zalerion maritima ATCC 34329, a (micro)plastics degrading marine fungus.</title>
        <authorList>
            <person name="Paco A."/>
            <person name="Goncalves M.F.M."/>
            <person name="Rocha-Santos T.A.P."/>
            <person name="Alves A."/>
        </authorList>
    </citation>
    <scope>NUCLEOTIDE SEQUENCE</scope>
    <source>
        <strain evidence="2">ATCC 34329</strain>
    </source>
</reference>
<evidence type="ECO:0000313" key="2">
    <source>
        <dbReference type="EMBL" id="KAJ2904593.1"/>
    </source>
</evidence>